<evidence type="ECO:0000259" key="3">
    <source>
        <dbReference type="PROSITE" id="PS50977"/>
    </source>
</evidence>
<keyword evidence="5" id="KW-1185">Reference proteome</keyword>
<dbReference type="Pfam" id="PF00440">
    <property type="entry name" value="TetR_N"/>
    <property type="match status" value="1"/>
</dbReference>
<dbReference type="RefSeq" id="WP_188608173.1">
    <property type="nucleotide sequence ID" value="NZ_BMGG01000002.1"/>
</dbReference>
<dbReference type="PROSITE" id="PS50977">
    <property type="entry name" value="HTH_TETR_2"/>
    <property type="match status" value="1"/>
</dbReference>
<keyword evidence="1 2" id="KW-0238">DNA-binding</keyword>
<comment type="caution">
    <text evidence="4">The sequence shown here is derived from an EMBL/GenBank/DDBJ whole genome shotgun (WGS) entry which is preliminary data.</text>
</comment>
<protein>
    <submittedName>
        <fullName evidence="4">TetR family transcriptional regulator</fullName>
    </submittedName>
</protein>
<accession>A0A916U173</accession>
<dbReference type="SUPFAM" id="SSF46689">
    <property type="entry name" value="Homeodomain-like"/>
    <property type="match status" value="1"/>
</dbReference>
<evidence type="ECO:0000256" key="2">
    <source>
        <dbReference type="PROSITE-ProRule" id="PRU00335"/>
    </source>
</evidence>
<dbReference type="InterPro" id="IPR001647">
    <property type="entry name" value="HTH_TetR"/>
</dbReference>
<feature type="domain" description="HTH tetR-type" evidence="3">
    <location>
        <begin position="8"/>
        <end position="68"/>
    </location>
</feature>
<dbReference type="InterPro" id="IPR009057">
    <property type="entry name" value="Homeodomain-like_sf"/>
</dbReference>
<proteinExistence type="predicted"/>
<dbReference type="Proteomes" id="UP000637002">
    <property type="component" value="Unassembled WGS sequence"/>
</dbReference>
<reference evidence="4" key="1">
    <citation type="journal article" date="2014" name="Int. J. Syst. Evol. Microbiol.">
        <title>Complete genome sequence of Corynebacterium casei LMG S-19264T (=DSM 44701T), isolated from a smear-ripened cheese.</title>
        <authorList>
            <consortium name="US DOE Joint Genome Institute (JGI-PGF)"/>
            <person name="Walter F."/>
            <person name="Albersmeier A."/>
            <person name="Kalinowski J."/>
            <person name="Ruckert C."/>
        </authorList>
    </citation>
    <scope>NUCLEOTIDE SEQUENCE</scope>
    <source>
        <strain evidence="4">CGMCC 1.12919</strain>
    </source>
</reference>
<evidence type="ECO:0000313" key="5">
    <source>
        <dbReference type="Proteomes" id="UP000637002"/>
    </source>
</evidence>
<dbReference type="PRINTS" id="PR00455">
    <property type="entry name" value="HTHTETR"/>
</dbReference>
<evidence type="ECO:0000256" key="1">
    <source>
        <dbReference type="ARBA" id="ARBA00023125"/>
    </source>
</evidence>
<dbReference type="InterPro" id="IPR050109">
    <property type="entry name" value="HTH-type_TetR-like_transc_reg"/>
</dbReference>
<dbReference type="EMBL" id="BMGG01000002">
    <property type="protein sequence ID" value="GGC54137.1"/>
    <property type="molecule type" value="Genomic_DNA"/>
</dbReference>
<sequence length="210" mass="23171">MSREERARQNWDALINAAAEIVGEDGYGGANIARVTARAGLALGTFYQYFESRQELFDKLLPEVGGRMLGSLGQEIRGASSAVEVEERGTRAYFDYAKAHPSTLRVFTEAQVFAPDAYQQHMGNVLGHYADSLRANKANGEFADFSARELEVLALILIAARTLIYEHYSNRGDVPKWVLRTYLKIVRALAETPAAKAPALTPEPDKPPNP</sequence>
<organism evidence="4 5">
    <name type="scientific">Chelatococcus reniformis</name>
    <dbReference type="NCBI Taxonomy" id="1494448"/>
    <lineage>
        <taxon>Bacteria</taxon>
        <taxon>Pseudomonadati</taxon>
        <taxon>Pseudomonadota</taxon>
        <taxon>Alphaproteobacteria</taxon>
        <taxon>Hyphomicrobiales</taxon>
        <taxon>Chelatococcaceae</taxon>
        <taxon>Chelatococcus</taxon>
    </lineage>
</organism>
<name>A0A916U173_9HYPH</name>
<feature type="DNA-binding region" description="H-T-H motif" evidence="2">
    <location>
        <begin position="31"/>
        <end position="50"/>
    </location>
</feature>
<evidence type="ECO:0000313" key="4">
    <source>
        <dbReference type="EMBL" id="GGC54137.1"/>
    </source>
</evidence>
<dbReference type="PANTHER" id="PTHR30055:SF226">
    <property type="entry name" value="HTH-TYPE TRANSCRIPTIONAL REGULATOR PKSA"/>
    <property type="match status" value="1"/>
</dbReference>
<dbReference type="Gene3D" id="1.10.357.10">
    <property type="entry name" value="Tetracycline Repressor, domain 2"/>
    <property type="match status" value="1"/>
</dbReference>
<dbReference type="GO" id="GO:0000976">
    <property type="term" value="F:transcription cis-regulatory region binding"/>
    <property type="evidence" value="ECO:0007669"/>
    <property type="project" value="TreeGrafter"/>
</dbReference>
<reference evidence="4" key="2">
    <citation type="submission" date="2020-09" db="EMBL/GenBank/DDBJ databases">
        <authorList>
            <person name="Sun Q."/>
            <person name="Zhou Y."/>
        </authorList>
    </citation>
    <scope>NUCLEOTIDE SEQUENCE</scope>
    <source>
        <strain evidence="4">CGMCC 1.12919</strain>
    </source>
</reference>
<dbReference type="AlphaFoldDB" id="A0A916U173"/>
<gene>
    <name evidence="4" type="ORF">GCM10010994_11330</name>
</gene>
<dbReference type="PANTHER" id="PTHR30055">
    <property type="entry name" value="HTH-TYPE TRANSCRIPTIONAL REGULATOR RUTR"/>
    <property type="match status" value="1"/>
</dbReference>
<dbReference type="GO" id="GO:0003700">
    <property type="term" value="F:DNA-binding transcription factor activity"/>
    <property type="evidence" value="ECO:0007669"/>
    <property type="project" value="TreeGrafter"/>
</dbReference>